<evidence type="ECO:0000313" key="2">
    <source>
        <dbReference type="Proteomes" id="UP000192596"/>
    </source>
</evidence>
<evidence type="ECO:0000313" key="1">
    <source>
        <dbReference type="EMBL" id="OQO01367.1"/>
    </source>
</evidence>
<comment type="caution">
    <text evidence="1">The sequence shown here is derived from an EMBL/GenBank/DDBJ whole genome shotgun (WGS) entry which is preliminary data.</text>
</comment>
<dbReference type="OrthoDB" id="5363415at2759"/>
<gene>
    <name evidence="1" type="ORF">B0A48_12922</name>
</gene>
<accession>A0A1V8SQC1</accession>
<dbReference type="AlphaFoldDB" id="A0A1V8SQC1"/>
<proteinExistence type="predicted"/>
<sequence>MSQPQDLDAILATLAQLSQPGGDQPLQPLYPTPHSNGNGINVANGSAPYSFPDPATITVWQDGLRCVTKIAAQNKAFELSIKKMMQDQRAHEMRWYSERQALKTSQSSRASSASQAMSILQSLNGNAVTESGPDHVDLDVEASKMDELQTFDRKAHAAQQTMETAMTTELKGLGVPFFGTNEDLIITATDQEAQHQSSASRPKWSTPVTDHELLLLRRKMVGHLEDLYRD</sequence>
<protein>
    <submittedName>
        <fullName evidence="1">Uncharacterized protein</fullName>
    </submittedName>
</protein>
<dbReference type="Proteomes" id="UP000192596">
    <property type="component" value="Unassembled WGS sequence"/>
</dbReference>
<dbReference type="InParanoid" id="A0A1V8SQC1"/>
<reference evidence="2" key="1">
    <citation type="submission" date="2017-03" db="EMBL/GenBank/DDBJ databases">
        <title>Genomes of endolithic fungi from Antarctica.</title>
        <authorList>
            <person name="Coleine C."/>
            <person name="Masonjones S."/>
            <person name="Stajich J.E."/>
        </authorList>
    </citation>
    <scope>NUCLEOTIDE SEQUENCE [LARGE SCALE GENOMIC DNA]</scope>
    <source>
        <strain evidence="2">CCFEE 5527</strain>
    </source>
</reference>
<dbReference type="Pfam" id="PF10454">
    <property type="entry name" value="DUF2458"/>
    <property type="match status" value="1"/>
</dbReference>
<keyword evidence="2" id="KW-1185">Reference proteome</keyword>
<dbReference type="InterPro" id="IPR018858">
    <property type="entry name" value="DUF2458"/>
</dbReference>
<name>A0A1V8SQC1_9PEZI</name>
<organism evidence="1 2">
    <name type="scientific">Cryoendolithus antarcticus</name>
    <dbReference type="NCBI Taxonomy" id="1507870"/>
    <lineage>
        <taxon>Eukaryota</taxon>
        <taxon>Fungi</taxon>
        <taxon>Dikarya</taxon>
        <taxon>Ascomycota</taxon>
        <taxon>Pezizomycotina</taxon>
        <taxon>Dothideomycetes</taxon>
        <taxon>Dothideomycetidae</taxon>
        <taxon>Cladosporiales</taxon>
        <taxon>Cladosporiaceae</taxon>
        <taxon>Cryoendolithus</taxon>
    </lineage>
</organism>
<dbReference type="EMBL" id="NAJO01000031">
    <property type="protein sequence ID" value="OQO01367.1"/>
    <property type="molecule type" value="Genomic_DNA"/>
</dbReference>